<evidence type="ECO:0000259" key="7">
    <source>
        <dbReference type="Pfam" id="PF10035"/>
    </source>
</evidence>
<dbReference type="InterPro" id="IPR019264">
    <property type="entry name" value="DUF2179"/>
</dbReference>
<dbReference type="InterPro" id="IPR003740">
    <property type="entry name" value="YitT"/>
</dbReference>
<accession>A0AAT9FMK6</accession>
<evidence type="ECO:0000256" key="5">
    <source>
        <dbReference type="ARBA" id="ARBA00023136"/>
    </source>
</evidence>
<comment type="subcellular location">
    <subcellularLocation>
        <location evidence="1">Cell membrane</location>
        <topology evidence="1">Multi-pass membrane protein</topology>
    </subcellularLocation>
</comment>
<evidence type="ECO:0000313" key="8">
    <source>
        <dbReference type="EMBL" id="BDS07239.1"/>
    </source>
</evidence>
<evidence type="ECO:0000256" key="4">
    <source>
        <dbReference type="ARBA" id="ARBA00022989"/>
    </source>
</evidence>
<dbReference type="InterPro" id="IPR015867">
    <property type="entry name" value="N-reg_PII/ATP_PRibTrfase_C"/>
</dbReference>
<feature type="transmembrane region" description="Helical" evidence="6">
    <location>
        <begin position="193"/>
        <end position="211"/>
    </location>
</feature>
<feature type="transmembrane region" description="Helical" evidence="6">
    <location>
        <begin position="56"/>
        <end position="78"/>
    </location>
</feature>
<dbReference type="PANTHER" id="PTHR33545:SF5">
    <property type="entry name" value="UPF0750 MEMBRANE PROTEIN YITT"/>
    <property type="match status" value="1"/>
</dbReference>
<dbReference type="Gene3D" id="3.30.70.120">
    <property type="match status" value="1"/>
</dbReference>
<dbReference type="KEGG" id="osu:NT6N_22790"/>
<organism evidence="8">
    <name type="scientific">Oceaniferula spumae</name>
    <dbReference type="NCBI Taxonomy" id="2979115"/>
    <lineage>
        <taxon>Bacteria</taxon>
        <taxon>Pseudomonadati</taxon>
        <taxon>Verrucomicrobiota</taxon>
        <taxon>Verrucomicrobiia</taxon>
        <taxon>Verrucomicrobiales</taxon>
        <taxon>Verrucomicrobiaceae</taxon>
        <taxon>Oceaniferula</taxon>
    </lineage>
</organism>
<evidence type="ECO:0000256" key="6">
    <source>
        <dbReference type="SAM" id="Phobius"/>
    </source>
</evidence>
<evidence type="ECO:0000256" key="1">
    <source>
        <dbReference type="ARBA" id="ARBA00004651"/>
    </source>
</evidence>
<dbReference type="Pfam" id="PF10035">
    <property type="entry name" value="DUF2179"/>
    <property type="match status" value="1"/>
</dbReference>
<reference evidence="8" key="1">
    <citation type="submission" date="2024-07" db="EMBL/GenBank/DDBJ databases">
        <title>Complete genome sequence of Verrucomicrobiaceae bacterium NT6N.</title>
        <authorList>
            <person name="Huang C."/>
            <person name="Takami H."/>
            <person name="Hamasaki K."/>
        </authorList>
    </citation>
    <scope>NUCLEOTIDE SEQUENCE</scope>
    <source>
        <strain evidence="8">NT6N</strain>
    </source>
</reference>
<keyword evidence="3 6" id="KW-0812">Transmembrane</keyword>
<dbReference type="GO" id="GO:0005886">
    <property type="term" value="C:plasma membrane"/>
    <property type="evidence" value="ECO:0007669"/>
    <property type="project" value="UniProtKB-SubCell"/>
</dbReference>
<keyword evidence="5 6" id="KW-0472">Membrane</keyword>
<dbReference type="InterPro" id="IPR051461">
    <property type="entry name" value="UPF0750_membrane"/>
</dbReference>
<keyword evidence="2" id="KW-1003">Cell membrane</keyword>
<evidence type="ECO:0000256" key="2">
    <source>
        <dbReference type="ARBA" id="ARBA00022475"/>
    </source>
</evidence>
<feature type="transmembrane region" description="Helical" evidence="6">
    <location>
        <begin position="17"/>
        <end position="36"/>
    </location>
</feature>
<dbReference type="Pfam" id="PF02588">
    <property type="entry name" value="YitT_membrane"/>
    <property type="match status" value="1"/>
</dbReference>
<dbReference type="AlphaFoldDB" id="A0AAT9FMK6"/>
<dbReference type="PANTHER" id="PTHR33545">
    <property type="entry name" value="UPF0750 MEMBRANE PROTEIN YITT-RELATED"/>
    <property type="match status" value="1"/>
</dbReference>
<feature type="transmembrane region" description="Helical" evidence="6">
    <location>
        <begin position="90"/>
        <end position="106"/>
    </location>
</feature>
<protein>
    <submittedName>
        <fullName evidence="8">Membrane protein</fullName>
    </submittedName>
</protein>
<evidence type="ECO:0000256" key="3">
    <source>
        <dbReference type="ARBA" id="ARBA00022692"/>
    </source>
</evidence>
<sequence>MIALESTPRPQRLVKDYGLVLLAGLLYAIALKYFVLPSKVILTGTEGIATALSYYFDSYTLFISLYVVFQAALLTFAFTHVSKVFAKRSLVVVATVVLALIVLPELRFAQPEPHNERIILVLFGGILAGVAKAMAFRNRGSTGDEDILGAYFASKYLKPVGSIAIFASIASTAFGLAMDFIKNGDFESVVNTLMYTCIYIFVSAETLNNLYRKFKITMLAVITRRQNEVGSAITSTSAHRTYTLHDGTGGHSGESFQVVRTIITHEELPQMIAAVQNADPDCFYYYHNVEGISSRYYFSPIG</sequence>
<name>A0AAT9FMK6_9BACT</name>
<keyword evidence="4 6" id="KW-1133">Transmembrane helix</keyword>
<feature type="domain" description="DUF2179" evidence="7">
    <location>
        <begin position="240"/>
        <end position="292"/>
    </location>
</feature>
<feature type="transmembrane region" description="Helical" evidence="6">
    <location>
        <begin position="156"/>
        <end position="181"/>
    </location>
</feature>
<dbReference type="EMBL" id="AP026866">
    <property type="protein sequence ID" value="BDS07239.1"/>
    <property type="molecule type" value="Genomic_DNA"/>
</dbReference>
<proteinExistence type="predicted"/>
<gene>
    <name evidence="8" type="ORF">NT6N_22790</name>
</gene>
<feature type="transmembrane region" description="Helical" evidence="6">
    <location>
        <begin position="118"/>
        <end position="135"/>
    </location>
</feature>